<evidence type="ECO:0000313" key="1">
    <source>
        <dbReference type="EMBL" id="MCH3853304.1"/>
    </source>
</evidence>
<evidence type="ECO:0000313" key="2">
    <source>
        <dbReference type="Proteomes" id="UP001199644"/>
    </source>
</evidence>
<organism evidence="1 2">
    <name type="scientific">Campylobacter jejuni</name>
    <dbReference type="NCBI Taxonomy" id="197"/>
    <lineage>
        <taxon>Bacteria</taxon>
        <taxon>Pseudomonadati</taxon>
        <taxon>Campylobacterota</taxon>
        <taxon>Epsilonproteobacteria</taxon>
        <taxon>Campylobacterales</taxon>
        <taxon>Campylobacteraceae</taxon>
        <taxon>Campylobacter</taxon>
    </lineage>
</organism>
<accession>A0AAW5EKQ0</accession>
<reference evidence="1" key="1">
    <citation type="submission" date="2021-12" db="EMBL/GenBank/DDBJ databases">
        <title>Prevalence of phenicol resistance gene fexA in Campylobacter isolated from poultry supply chain.</title>
        <authorList>
            <person name="Tang B."/>
            <person name="Zheng X."/>
            <person name="Lin J."/>
            <person name="Lin R."/>
            <person name="Yang H."/>
            <person name="Shen Z."/>
            <person name="Xia F."/>
        </authorList>
    </citation>
    <scope>NUCLEOTIDE SEQUENCE</scope>
    <source>
        <strain evidence="1">CJHN2011004</strain>
    </source>
</reference>
<dbReference type="Gene3D" id="3.40.50.150">
    <property type="entry name" value="Vaccinia Virus protein VP39"/>
    <property type="match status" value="1"/>
</dbReference>
<dbReference type="AlphaFoldDB" id="A0AAW5EKQ0"/>
<gene>
    <name evidence="1" type="ORF">LZC39_14535</name>
</gene>
<proteinExistence type="predicted"/>
<dbReference type="InterPro" id="IPR029063">
    <property type="entry name" value="SAM-dependent_MTases_sf"/>
</dbReference>
<comment type="caution">
    <text evidence="1">The sequence shown here is derived from an EMBL/GenBank/DDBJ whole genome shotgun (WGS) entry which is preliminary data.</text>
</comment>
<name>A0AAW5EKQ0_CAMJU</name>
<dbReference type="EMBL" id="JAJUOL010000844">
    <property type="protein sequence ID" value="MCH3853304.1"/>
    <property type="molecule type" value="Genomic_DNA"/>
</dbReference>
<dbReference type="Proteomes" id="UP001199644">
    <property type="component" value="Unassembled WGS sequence"/>
</dbReference>
<sequence length="70" mass="8284">LSKNMIELYADYKERQGYSKIEIAAKREALENVLIPYSEKENLDMLKNAGFEKIESVFKWVNFETFIAFK</sequence>
<protein>
    <submittedName>
        <fullName evidence="1">Carboxy-S-adenosyl-L-methionine synthase CmoA</fullName>
    </submittedName>
</protein>
<feature type="non-terminal residue" evidence="1">
    <location>
        <position position="1"/>
    </location>
</feature>